<dbReference type="Pfam" id="PF17932">
    <property type="entry name" value="TetR_C_24"/>
    <property type="match status" value="1"/>
</dbReference>
<dbReference type="RefSeq" id="WP_344415742.1">
    <property type="nucleotide sequence ID" value="NZ_BAAAQK010000005.1"/>
</dbReference>
<reference evidence="4 5" key="1">
    <citation type="journal article" date="2019" name="Int. J. Syst. Evol. Microbiol.">
        <title>The Global Catalogue of Microorganisms (GCM) 10K type strain sequencing project: providing services to taxonomists for standard genome sequencing and annotation.</title>
        <authorList>
            <consortium name="The Broad Institute Genomics Platform"/>
            <consortium name="The Broad Institute Genome Sequencing Center for Infectious Disease"/>
            <person name="Wu L."/>
            <person name="Ma J."/>
        </authorList>
    </citation>
    <scope>NUCLEOTIDE SEQUENCE [LARGE SCALE GENOMIC DNA]</scope>
    <source>
        <strain evidence="4 5">JCM 16009</strain>
    </source>
</reference>
<keyword evidence="5" id="KW-1185">Reference proteome</keyword>
<evidence type="ECO:0000313" key="5">
    <source>
        <dbReference type="Proteomes" id="UP001500449"/>
    </source>
</evidence>
<dbReference type="InterPro" id="IPR009057">
    <property type="entry name" value="Homeodomain-like_sf"/>
</dbReference>
<dbReference type="InterPro" id="IPR041490">
    <property type="entry name" value="KstR2_TetR_C"/>
</dbReference>
<evidence type="ECO:0000259" key="3">
    <source>
        <dbReference type="PROSITE" id="PS50977"/>
    </source>
</evidence>
<dbReference type="PANTHER" id="PTHR30055:SF200">
    <property type="entry name" value="HTH-TYPE TRANSCRIPTIONAL REPRESSOR BDCR"/>
    <property type="match status" value="1"/>
</dbReference>
<dbReference type="InterPro" id="IPR001647">
    <property type="entry name" value="HTH_TetR"/>
</dbReference>
<dbReference type="Proteomes" id="UP001500449">
    <property type="component" value="Unassembled WGS sequence"/>
</dbReference>
<proteinExistence type="predicted"/>
<dbReference type="PRINTS" id="PR00455">
    <property type="entry name" value="HTHTETR"/>
</dbReference>
<evidence type="ECO:0000256" key="2">
    <source>
        <dbReference type="PROSITE-ProRule" id="PRU00335"/>
    </source>
</evidence>
<protein>
    <submittedName>
        <fullName evidence="4">TetR/AcrR family transcriptional regulator</fullName>
    </submittedName>
</protein>
<feature type="domain" description="HTH tetR-type" evidence="3">
    <location>
        <begin position="29"/>
        <end position="89"/>
    </location>
</feature>
<dbReference type="SUPFAM" id="SSF46689">
    <property type="entry name" value="Homeodomain-like"/>
    <property type="match status" value="1"/>
</dbReference>
<dbReference type="Gene3D" id="1.10.357.10">
    <property type="entry name" value="Tetracycline Repressor, domain 2"/>
    <property type="match status" value="1"/>
</dbReference>
<dbReference type="PROSITE" id="PS50977">
    <property type="entry name" value="HTH_TETR_2"/>
    <property type="match status" value="1"/>
</dbReference>
<dbReference type="SUPFAM" id="SSF48498">
    <property type="entry name" value="Tetracyclin repressor-like, C-terminal domain"/>
    <property type="match status" value="1"/>
</dbReference>
<name>A0ABN2N014_9PSEU</name>
<feature type="DNA-binding region" description="H-T-H motif" evidence="2">
    <location>
        <begin position="52"/>
        <end position="71"/>
    </location>
</feature>
<organism evidence="4 5">
    <name type="scientific">Pseudonocardia ailaonensis</name>
    <dbReference type="NCBI Taxonomy" id="367279"/>
    <lineage>
        <taxon>Bacteria</taxon>
        <taxon>Bacillati</taxon>
        <taxon>Actinomycetota</taxon>
        <taxon>Actinomycetes</taxon>
        <taxon>Pseudonocardiales</taxon>
        <taxon>Pseudonocardiaceae</taxon>
        <taxon>Pseudonocardia</taxon>
    </lineage>
</organism>
<dbReference type="PANTHER" id="PTHR30055">
    <property type="entry name" value="HTH-TYPE TRANSCRIPTIONAL REGULATOR RUTR"/>
    <property type="match status" value="1"/>
</dbReference>
<evidence type="ECO:0000256" key="1">
    <source>
        <dbReference type="ARBA" id="ARBA00023125"/>
    </source>
</evidence>
<dbReference type="Pfam" id="PF00440">
    <property type="entry name" value="TetR_N"/>
    <property type="match status" value="1"/>
</dbReference>
<dbReference type="EMBL" id="BAAAQK010000005">
    <property type="protein sequence ID" value="GAA1844630.1"/>
    <property type="molecule type" value="Genomic_DNA"/>
</dbReference>
<evidence type="ECO:0000313" key="4">
    <source>
        <dbReference type="EMBL" id="GAA1844630.1"/>
    </source>
</evidence>
<accession>A0ABN2N014</accession>
<dbReference type="InterPro" id="IPR036271">
    <property type="entry name" value="Tet_transcr_reg_TetR-rel_C_sf"/>
</dbReference>
<comment type="caution">
    <text evidence="4">The sequence shown here is derived from an EMBL/GenBank/DDBJ whole genome shotgun (WGS) entry which is preliminary data.</text>
</comment>
<gene>
    <name evidence="4" type="ORF">GCM10009836_25110</name>
</gene>
<sequence>MGAVTNAGTAAALGEAILAELAGGHEEAKPTRSAIVGAAVESFADRGFHGTNLKHIAQGSGLSTAALYVHFASKEELLFALSRRGHEIALDMVTAAAGVADAVTAARVFVYAFTRWHAEQRTLARVVQYELGALRAEHADVITDLRRDTEKSVRGLVERGVGSGDFVVPDVRGAAAAILSLGIDVARWYTPHSPWTPHELGVLYIEFASRLLGVRG</sequence>
<dbReference type="InterPro" id="IPR050109">
    <property type="entry name" value="HTH-type_TetR-like_transc_reg"/>
</dbReference>
<keyword evidence="1 2" id="KW-0238">DNA-binding</keyword>